<feature type="region of interest" description="Disordered" evidence="1">
    <location>
        <begin position="136"/>
        <end position="156"/>
    </location>
</feature>
<reference evidence="2" key="2">
    <citation type="journal article" date="2023" name="Syst. Appl. Microbiol.">
        <title>Govania unica gen. nov., sp. nov., a rare biosphere bacterium that represents a novel family in the class Alphaproteobacteria.</title>
        <authorList>
            <person name="Vandamme P."/>
            <person name="Peeters C."/>
            <person name="Hettiarachchi A."/>
            <person name="Cnockaert M."/>
            <person name="Carlier A."/>
        </authorList>
    </citation>
    <scope>NUCLEOTIDE SEQUENCE</scope>
    <source>
        <strain evidence="2">LMG 31809</strain>
    </source>
</reference>
<dbReference type="RefSeq" id="WP_274944809.1">
    <property type="nucleotide sequence ID" value="NZ_JANWOI010000005.1"/>
</dbReference>
<dbReference type="Pfam" id="PF04386">
    <property type="entry name" value="SspB"/>
    <property type="match status" value="1"/>
</dbReference>
<dbReference type="EMBL" id="JANWOI010000005">
    <property type="protein sequence ID" value="MDA5195096.1"/>
    <property type="molecule type" value="Genomic_DNA"/>
</dbReference>
<keyword evidence="2" id="KW-0378">Hydrolase</keyword>
<sequence length="170" mass="19040">MTEQRIPYDEMVQNALLGVVRKVMQDTAKFGLSGAHHFYIAFRTDHPGVDIPAFLKERYKDEMTIVLQNQFWDLKVEEEFFQVGLSFNRKPAILHIPFAAVTGFLDPSVEFGLQFQRQRPEDKADDEADALGLESDGVHKISADTTAPNDAGPASGEANVVALDAFRKKK</sequence>
<keyword evidence="3" id="KW-1185">Reference proteome</keyword>
<organism evidence="2 3">
    <name type="scientific">Govanella unica</name>
    <dbReference type="NCBI Taxonomy" id="2975056"/>
    <lineage>
        <taxon>Bacteria</taxon>
        <taxon>Pseudomonadati</taxon>
        <taxon>Pseudomonadota</taxon>
        <taxon>Alphaproteobacteria</taxon>
        <taxon>Emcibacterales</taxon>
        <taxon>Govanellaceae</taxon>
        <taxon>Govanella</taxon>
    </lineage>
</organism>
<dbReference type="InterPro" id="IPR007481">
    <property type="entry name" value="SspB"/>
</dbReference>
<proteinExistence type="predicted"/>
<dbReference type="InterPro" id="IPR036760">
    <property type="entry name" value="SspB-like_sf"/>
</dbReference>
<dbReference type="Gene3D" id="2.30.30.220">
    <property type="entry name" value="SspB-like"/>
    <property type="match status" value="1"/>
</dbReference>
<gene>
    <name evidence="2" type="ORF">NYP16_14175</name>
</gene>
<evidence type="ECO:0000256" key="1">
    <source>
        <dbReference type="SAM" id="MobiDB-lite"/>
    </source>
</evidence>
<dbReference type="SUPFAM" id="SSF101738">
    <property type="entry name" value="SspB-like"/>
    <property type="match status" value="1"/>
</dbReference>
<dbReference type="AlphaFoldDB" id="A0A9X3TZZ2"/>
<protein>
    <submittedName>
        <fullName evidence="2">ClpXP protease specificity-enhancing factor SspB</fullName>
    </submittedName>
</protein>
<evidence type="ECO:0000313" key="2">
    <source>
        <dbReference type="EMBL" id="MDA5195096.1"/>
    </source>
</evidence>
<accession>A0A9X3TZZ2</accession>
<dbReference type="GO" id="GO:0006508">
    <property type="term" value="P:proteolysis"/>
    <property type="evidence" value="ECO:0007669"/>
    <property type="project" value="UniProtKB-KW"/>
</dbReference>
<dbReference type="GO" id="GO:0008233">
    <property type="term" value="F:peptidase activity"/>
    <property type="evidence" value="ECO:0007669"/>
    <property type="project" value="UniProtKB-KW"/>
</dbReference>
<evidence type="ECO:0000313" key="3">
    <source>
        <dbReference type="Proteomes" id="UP001141619"/>
    </source>
</evidence>
<dbReference type="Proteomes" id="UP001141619">
    <property type="component" value="Unassembled WGS sequence"/>
</dbReference>
<keyword evidence="2" id="KW-0645">Protease</keyword>
<name>A0A9X3TZZ2_9PROT</name>
<reference evidence="2" key="1">
    <citation type="submission" date="2022-08" db="EMBL/GenBank/DDBJ databases">
        <authorList>
            <person name="Vandamme P."/>
            <person name="Hettiarachchi A."/>
            <person name="Peeters C."/>
            <person name="Cnockaert M."/>
            <person name="Carlier A."/>
        </authorList>
    </citation>
    <scope>NUCLEOTIDE SEQUENCE</scope>
    <source>
        <strain evidence="2">LMG 31809</strain>
    </source>
</reference>
<comment type="caution">
    <text evidence="2">The sequence shown here is derived from an EMBL/GenBank/DDBJ whole genome shotgun (WGS) entry which is preliminary data.</text>
</comment>